<sequence>MRFAMGATPSSPSLEMTRVRQKKPSLHQNISLIVETRRRSMKRRHSATSSPPPRLPLPFLAFPPVLREAIHGHLGFWEKHHLRATTSQLASEKIGAKTRQYWPANNYVEDIIISANKKDMRFVGLTRCGEVGWLWSDGSFHFYYGTYKTMARNQGGRRIRCKGRLTDIVRTPMTERGRSSSFKIEGFDGERALTVVNHFLRGMKSGAVGLYVWPETLDGELLFPLGRLTILRINSPSMIFKICPEMASIQLKWLFRNGFPLDNLAAVQALRCEGLGHGQHWFSDLWRFLNVATAAQYSKMLFQFDGWRYITDAVRVVRSIARWFDENPVQPDRSRTIVVTFTIIVKRKDMEVLRQYQLRMLPKPTRPEIEIGLSVVRRRRAEWLFTFCLAEKASLFFPYAAPNTTRIFPMGFRMMIAGAATE</sequence>
<feature type="region of interest" description="Disordered" evidence="1">
    <location>
        <begin position="1"/>
        <end position="21"/>
    </location>
</feature>
<protein>
    <submittedName>
        <fullName evidence="2">Uncharacterized protein</fullName>
    </submittedName>
</protein>
<gene>
    <name evidence="2" type="ORF">MSPICULIGERA_LOCUS5355</name>
</gene>
<evidence type="ECO:0000313" key="3">
    <source>
        <dbReference type="Proteomes" id="UP001177023"/>
    </source>
</evidence>
<feature type="non-terminal residue" evidence="2">
    <location>
        <position position="1"/>
    </location>
</feature>
<keyword evidence="3" id="KW-1185">Reference proteome</keyword>
<organism evidence="2 3">
    <name type="scientific">Mesorhabditis spiculigera</name>
    <dbReference type="NCBI Taxonomy" id="96644"/>
    <lineage>
        <taxon>Eukaryota</taxon>
        <taxon>Metazoa</taxon>
        <taxon>Ecdysozoa</taxon>
        <taxon>Nematoda</taxon>
        <taxon>Chromadorea</taxon>
        <taxon>Rhabditida</taxon>
        <taxon>Rhabditina</taxon>
        <taxon>Rhabditomorpha</taxon>
        <taxon>Rhabditoidea</taxon>
        <taxon>Rhabditidae</taxon>
        <taxon>Mesorhabditinae</taxon>
        <taxon>Mesorhabditis</taxon>
    </lineage>
</organism>
<evidence type="ECO:0000313" key="2">
    <source>
        <dbReference type="EMBL" id="CAJ0566766.1"/>
    </source>
</evidence>
<evidence type="ECO:0000256" key="1">
    <source>
        <dbReference type="SAM" id="MobiDB-lite"/>
    </source>
</evidence>
<dbReference type="AlphaFoldDB" id="A0AA36CD24"/>
<accession>A0AA36CD24</accession>
<comment type="caution">
    <text evidence="2">The sequence shown here is derived from an EMBL/GenBank/DDBJ whole genome shotgun (WGS) entry which is preliminary data.</text>
</comment>
<proteinExistence type="predicted"/>
<dbReference type="Proteomes" id="UP001177023">
    <property type="component" value="Unassembled WGS sequence"/>
</dbReference>
<name>A0AA36CD24_9BILA</name>
<reference evidence="2" key="1">
    <citation type="submission" date="2023-06" db="EMBL/GenBank/DDBJ databases">
        <authorList>
            <person name="Delattre M."/>
        </authorList>
    </citation>
    <scope>NUCLEOTIDE SEQUENCE</scope>
    <source>
        <strain evidence="2">AF72</strain>
    </source>
</reference>
<dbReference type="EMBL" id="CATQJA010001328">
    <property type="protein sequence ID" value="CAJ0566766.1"/>
    <property type="molecule type" value="Genomic_DNA"/>
</dbReference>